<name>A0A9P8ZZA2_9PEZI</name>
<reference evidence="5" key="1">
    <citation type="journal article" date="2021" name="Nat. Commun.">
        <title>Genetic determinants of endophytism in the Arabidopsis root mycobiome.</title>
        <authorList>
            <person name="Mesny F."/>
            <person name="Miyauchi S."/>
            <person name="Thiergart T."/>
            <person name="Pickel B."/>
            <person name="Atanasova L."/>
            <person name="Karlsson M."/>
            <person name="Huettel B."/>
            <person name="Barry K.W."/>
            <person name="Haridas S."/>
            <person name="Chen C."/>
            <person name="Bauer D."/>
            <person name="Andreopoulos W."/>
            <person name="Pangilinan J."/>
            <person name="LaButti K."/>
            <person name="Riley R."/>
            <person name="Lipzen A."/>
            <person name="Clum A."/>
            <person name="Drula E."/>
            <person name="Henrissat B."/>
            <person name="Kohler A."/>
            <person name="Grigoriev I.V."/>
            <person name="Martin F.M."/>
            <person name="Hacquard S."/>
        </authorList>
    </citation>
    <scope>NUCLEOTIDE SEQUENCE</scope>
    <source>
        <strain evidence="5">MPI-SDFR-AT-0073</strain>
    </source>
</reference>
<dbReference type="RefSeq" id="XP_045961251.1">
    <property type="nucleotide sequence ID" value="XM_046097587.1"/>
</dbReference>
<dbReference type="Pfam" id="PF00172">
    <property type="entry name" value="Zn_clus"/>
    <property type="match status" value="1"/>
</dbReference>
<dbReference type="PROSITE" id="PS00463">
    <property type="entry name" value="ZN2_CY6_FUNGAL_1"/>
    <property type="match status" value="1"/>
</dbReference>
<dbReference type="GeneID" id="70126479"/>
<protein>
    <submittedName>
        <fullName evidence="5">Fungal-specific transcription factor domain-containing protein</fullName>
    </submittedName>
</protein>
<dbReference type="CDD" id="cd00067">
    <property type="entry name" value="GAL4"/>
    <property type="match status" value="1"/>
</dbReference>
<dbReference type="InterPro" id="IPR050613">
    <property type="entry name" value="Sec_Metabolite_Reg"/>
</dbReference>
<evidence type="ECO:0000256" key="3">
    <source>
        <dbReference type="ARBA" id="ARBA00023242"/>
    </source>
</evidence>
<dbReference type="GO" id="GO:0008270">
    <property type="term" value="F:zinc ion binding"/>
    <property type="evidence" value="ECO:0007669"/>
    <property type="project" value="InterPro"/>
</dbReference>
<evidence type="ECO:0000256" key="2">
    <source>
        <dbReference type="ARBA" id="ARBA00022723"/>
    </source>
</evidence>
<dbReference type="InterPro" id="IPR001138">
    <property type="entry name" value="Zn2Cys6_DnaBD"/>
</dbReference>
<keyword evidence="2" id="KW-0479">Metal-binding</keyword>
<evidence type="ECO:0000313" key="5">
    <source>
        <dbReference type="EMBL" id="KAH6657017.1"/>
    </source>
</evidence>
<dbReference type="EMBL" id="JAGPXC010000002">
    <property type="protein sequence ID" value="KAH6657017.1"/>
    <property type="molecule type" value="Genomic_DNA"/>
</dbReference>
<comment type="subcellular location">
    <subcellularLocation>
        <location evidence="1">Nucleus</location>
    </subcellularLocation>
</comment>
<dbReference type="SMART" id="SM00066">
    <property type="entry name" value="GAL4"/>
    <property type="match status" value="1"/>
</dbReference>
<accession>A0A9P8ZZA2</accession>
<dbReference type="GO" id="GO:0003677">
    <property type="term" value="F:DNA binding"/>
    <property type="evidence" value="ECO:0007669"/>
    <property type="project" value="InterPro"/>
</dbReference>
<dbReference type="InterPro" id="IPR036864">
    <property type="entry name" value="Zn2-C6_fun-type_DNA-bd_sf"/>
</dbReference>
<feature type="domain" description="Zn(2)-C6 fungal-type" evidence="4">
    <location>
        <begin position="16"/>
        <end position="44"/>
    </location>
</feature>
<evidence type="ECO:0000313" key="6">
    <source>
        <dbReference type="Proteomes" id="UP000758603"/>
    </source>
</evidence>
<dbReference type="Proteomes" id="UP000758603">
    <property type="component" value="Unassembled WGS sequence"/>
</dbReference>
<evidence type="ECO:0000256" key="1">
    <source>
        <dbReference type="ARBA" id="ARBA00004123"/>
    </source>
</evidence>
<dbReference type="CDD" id="cd12148">
    <property type="entry name" value="fungal_TF_MHR"/>
    <property type="match status" value="1"/>
</dbReference>
<keyword evidence="3" id="KW-0539">Nucleus</keyword>
<gene>
    <name evidence="5" type="ORF">BKA67DRAFT_513642</name>
</gene>
<dbReference type="PANTHER" id="PTHR31001">
    <property type="entry name" value="UNCHARACTERIZED TRANSCRIPTIONAL REGULATORY PROTEIN"/>
    <property type="match status" value="1"/>
</dbReference>
<dbReference type="PANTHER" id="PTHR31001:SF50">
    <property type="entry name" value="ZN(II)2CYS6 TRANSCRIPTION FACTOR (EUROFUNG)"/>
    <property type="match status" value="1"/>
</dbReference>
<dbReference type="SUPFAM" id="SSF57701">
    <property type="entry name" value="Zn2/Cys6 DNA-binding domain"/>
    <property type="match status" value="1"/>
</dbReference>
<dbReference type="OrthoDB" id="424974at2759"/>
<sequence>MSLPNRGATQTTPQLSCELCRDRKVKCDKLQPCTNCLTTGVACVPVHRLRRARGRHAHPSNSILPSPAPSLASSQARAVLDDPDLDGRIRRLENLVKCMSSARTGLSSPNSAGMNGARRQEGPDDFWEDLVQEVEQLRDIVKLKPGEADGEIAQSPDPARASSAVPDGGLMVLGLPSYNPSLDSWRSSPSMLPLHKDKVSARQLCEIYLDQVDPIIKILHRPLLSSWMIDGNSYLHYSDEHPSTNALGAAVCFAAANSMTAGQSRAIFDMEKAIILDDCRKACESAIQKSDLLTTKDITVLQAFVLYLTAKQTGERNRTVWTLIATAVRVAKALRLHLDLPIGNSSCRTFFDQQMQKRLWLTICVLDLQTSLAQASKPLIGLEEVAECLPSIKHINDSDFGLSTVKSVSDRETLTDITFALLKFHLSVFGRHIGQGRTSTSTNVGLQLEWETTQQRSQHFETEILQLVRFCDPESSTYAWFTWHSTQLFVTGGRLAALRPLHRAKVLNHQTPPRMKDETELLQLTLQALEKMKMMHTDPRAEGFRWMVTIQWHILAIAIAECYVCPDQTLVRRAWALIEFLYQRHESLLTRNSGGRLQGPLGKLMRRTREKLASTLDDDPAVTRTRNHQCISAQPLGNASQRSIVDRSGSQPCLDAELNMQSNGTFRRAHQLMSVPETSNGAERSSGMVDMDFGQDEIELDQSWQLWEEFMQDVSFDDLNSPDEHH</sequence>
<organism evidence="5 6">
    <name type="scientific">Truncatella angustata</name>
    <dbReference type="NCBI Taxonomy" id="152316"/>
    <lineage>
        <taxon>Eukaryota</taxon>
        <taxon>Fungi</taxon>
        <taxon>Dikarya</taxon>
        <taxon>Ascomycota</taxon>
        <taxon>Pezizomycotina</taxon>
        <taxon>Sordariomycetes</taxon>
        <taxon>Xylariomycetidae</taxon>
        <taxon>Amphisphaeriales</taxon>
        <taxon>Sporocadaceae</taxon>
        <taxon>Truncatella</taxon>
    </lineage>
</organism>
<dbReference type="GO" id="GO:0006351">
    <property type="term" value="P:DNA-templated transcription"/>
    <property type="evidence" value="ECO:0007669"/>
    <property type="project" value="InterPro"/>
</dbReference>
<evidence type="ECO:0000259" key="4">
    <source>
        <dbReference type="PROSITE" id="PS50048"/>
    </source>
</evidence>
<keyword evidence="6" id="KW-1185">Reference proteome</keyword>
<proteinExistence type="predicted"/>
<dbReference type="Pfam" id="PF04082">
    <property type="entry name" value="Fungal_trans"/>
    <property type="match status" value="1"/>
</dbReference>
<dbReference type="Gene3D" id="4.10.240.10">
    <property type="entry name" value="Zn(2)-C6 fungal-type DNA-binding domain"/>
    <property type="match status" value="1"/>
</dbReference>
<dbReference type="AlphaFoldDB" id="A0A9P8ZZA2"/>
<dbReference type="GO" id="GO:0005634">
    <property type="term" value="C:nucleus"/>
    <property type="evidence" value="ECO:0007669"/>
    <property type="project" value="UniProtKB-SubCell"/>
</dbReference>
<dbReference type="InterPro" id="IPR007219">
    <property type="entry name" value="XnlR_reg_dom"/>
</dbReference>
<comment type="caution">
    <text evidence="5">The sequence shown here is derived from an EMBL/GenBank/DDBJ whole genome shotgun (WGS) entry which is preliminary data.</text>
</comment>
<dbReference type="GO" id="GO:0000981">
    <property type="term" value="F:DNA-binding transcription factor activity, RNA polymerase II-specific"/>
    <property type="evidence" value="ECO:0007669"/>
    <property type="project" value="InterPro"/>
</dbReference>
<dbReference type="PROSITE" id="PS50048">
    <property type="entry name" value="ZN2_CY6_FUNGAL_2"/>
    <property type="match status" value="1"/>
</dbReference>